<accession>A0A1V8TI76</accession>
<feature type="domain" description="J" evidence="2">
    <location>
        <begin position="27"/>
        <end position="94"/>
    </location>
</feature>
<dbReference type="AlphaFoldDB" id="A0A1V8TI76"/>
<dbReference type="FunFam" id="1.10.287.110:FF:000110">
    <property type="entry name" value="DnaJ domain protein (AFU_orthologue AFUA_2G13210)"/>
    <property type="match status" value="1"/>
</dbReference>
<dbReference type="PRINTS" id="PR00625">
    <property type="entry name" value="JDOMAIN"/>
</dbReference>
<feature type="compositionally biased region" description="Basic and acidic residues" evidence="1">
    <location>
        <begin position="1"/>
        <end position="10"/>
    </location>
</feature>
<evidence type="ECO:0000256" key="1">
    <source>
        <dbReference type="SAM" id="MobiDB-lite"/>
    </source>
</evidence>
<protein>
    <recommendedName>
        <fullName evidence="2">J domain-containing protein</fullName>
    </recommendedName>
</protein>
<sequence>MPSRNSKHENEEGEEFLDIDEAPTEIDPYATLGIDKSATQAEVTKAYRKAALKNHPDKVPESKKAAANTTFQNIAFAYAVLSDERRRRRYDITGRTEESLVGEDGEDDFDWLSFYRGQYKDIVTTQAIDAFSKEYRGSDEERDAILACYTKHKGSMNKLYKEIMLSDPAEDEDRFRAIIDEAIENGDVETLKGYTEETEKSRNARVALAKKRKAEEAKEAEEHATELGIGAGAGKDEGMGGLAALIQQRQKARGGNFLADLEAKYAPKGKKGSKRAAKDDEPPEEAFAQTEARRTGKKGKKH</sequence>
<dbReference type="OrthoDB" id="110024at2759"/>
<evidence type="ECO:0000313" key="4">
    <source>
        <dbReference type="Proteomes" id="UP000192596"/>
    </source>
</evidence>
<feature type="region of interest" description="Disordered" evidence="1">
    <location>
        <begin position="1"/>
        <end position="22"/>
    </location>
</feature>
<name>A0A1V8TI76_9PEZI</name>
<dbReference type="InterPro" id="IPR001623">
    <property type="entry name" value="DnaJ_domain"/>
</dbReference>
<feature type="region of interest" description="Disordered" evidence="1">
    <location>
        <begin position="214"/>
        <end position="233"/>
    </location>
</feature>
<dbReference type="GO" id="GO:0031072">
    <property type="term" value="F:heat shock protein binding"/>
    <property type="evidence" value="ECO:0007669"/>
    <property type="project" value="TreeGrafter"/>
</dbReference>
<proteinExistence type="predicted"/>
<dbReference type="Proteomes" id="UP000192596">
    <property type="component" value="Unassembled WGS sequence"/>
</dbReference>
<dbReference type="CDD" id="cd06257">
    <property type="entry name" value="DnaJ"/>
    <property type="match status" value="1"/>
</dbReference>
<dbReference type="GO" id="GO:0005634">
    <property type="term" value="C:nucleus"/>
    <property type="evidence" value="ECO:0007669"/>
    <property type="project" value="TreeGrafter"/>
</dbReference>
<reference evidence="4" key="1">
    <citation type="submission" date="2017-03" db="EMBL/GenBank/DDBJ databases">
        <title>Genomes of endolithic fungi from Antarctica.</title>
        <authorList>
            <person name="Coleine C."/>
            <person name="Masonjones S."/>
            <person name="Stajich J.E."/>
        </authorList>
    </citation>
    <scope>NUCLEOTIDE SEQUENCE [LARGE SCALE GENOMIC DNA]</scope>
    <source>
        <strain evidence="4">CCFEE 5527</strain>
    </source>
</reference>
<comment type="caution">
    <text evidence="3">The sequence shown here is derived from an EMBL/GenBank/DDBJ whole genome shotgun (WGS) entry which is preliminary data.</text>
</comment>
<feature type="compositionally biased region" description="Basic and acidic residues" evidence="1">
    <location>
        <begin position="214"/>
        <end position="225"/>
    </location>
</feature>
<gene>
    <name evidence="3" type="ORF">B0A48_05340</name>
</gene>
<dbReference type="EMBL" id="NAJO01000007">
    <property type="protein sequence ID" value="OQO11085.1"/>
    <property type="molecule type" value="Genomic_DNA"/>
</dbReference>
<feature type="region of interest" description="Disordered" evidence="1">
    <location>
        <begin position="262"/>
        <end position="302"/>
    </location>
</feature>
<dbReference type="GO" id="GO:0005737">
    <property type="term" value="C:cytoplasm"/>
    <property type="evidence" value="ECO:0007669"/>
    <property type="project" value="TreeGrafter"/>
</dbReference>
<keyword evidence="4" id="KW-1185">Reference proteome</keyword>
<dbReference type="SUPFAM" id="SSF46565">
    <property type="entry name" value="Chaperone J-domain"/>
    <property type="match status" value="1"/>
</dbReference>
<evidence type="ECO:0000313" key="3">
    <source>
        <dbReference type="EMBL" id="OQO11085.1"/>
    </source>
</evidence>
<organism evidence="3 4">
    <name type="scientific">Cryoendolithus antarcticus</name>
    <dbReference type="NCBI Taxonomy" id="1507870"/>
    <lineage>
        <taxon>Eukaryota</taxon>
        <taxon>Fungi</taxon>
        <taxon>Dikarya</taxon>
        <taxon>Ascomycota</taxon>
        <taxon>Pezizomycotina</taxon>
        <taxon>Dothideomycetes</taxon>
        <taxon>Dothideomycetidae</taxon>
        <taxon>Cladosporiales</taxon>
        <taxon>Cladosporiaceae</taxon>
        <taxon>Cryoendolithus</taxon>
    </lineage>
</organism>
<dbReference type="InterPro" id="IPR052594">
    <property type="entry name" value="J_domain-containing_protein"/>
</dbReference>
<dbReference type="PROSITE" id="PS00636">
    <property type="entry name" value="DNAJ_1"/>
    <property type="match status" value="1"/>
</dbReference>
<dbReference type="InterPro" id="IPR018253">
    <property type="entry name" value="DnaJ_domain_CS"/>
</dbReference>
<dbReference type="PROSITE" id="PS50076">
    <property type="entry name" value="DNAJ_2"/>
    <property type="match status" value="1"/>
</dbReference>
<evidence type="ECO:0000259" key="2">
    <source>
        <dbReference type="PROSITE" id="PS50076"/>
    </source>
</evidence>
<dbReference type="PANTHER" id="PTHR44144">
    <property type="entry name" value="DNAJ HOMOLOG SUBFAMILY C MEMBER 9"/>
    <property type="match status" value="1"/>
</dbReference>
<dbReference type="Pfam" id="PF23302">
    <property type="entry name" value="HTH_DNAJC9"/>
    <property type="match status" value="1"/>
</dbReference>
<dbReference type="InterPro" id="IPR036869">
    <property type="entry name" value="J_dom_sf"/>
</dbReference>
<dbReference type="InParanoid" id="A0A1V8TI76"/>
<dbReference type="Gene3D" id="1.10.287.110">
    <property type="entry name" value="DnaJ domain"/>
    <property type="match status" value="1"/>
</dbReference>
<dbReference type="Pfam" id="PF00226">
    <property type="entry name" value="DnaJ"/>
    <property type="match status" value="1"/>
</dbReference>
<feature type="compositionally biased region" description="Acidic residues" evidence="1">
    <location>
        <begin position="11"/>
        <end position="22"/>
    </location>
</feature>
<dbReference type="SMART" id="SM00271">
    <property type="entry name" value="DnaJ"/>
    <property type="match status" value="1"/>
</dbReference>
<dbReference type="PANTHER" id="PTHR44144:SF1">
    <property type="entry name" value="DNAJ HOMOLOG SUBFAMILY C MEMBER 9"/>
    <property type="match status" value="1"/>
</dbReference>
<dbReference type="InterPro" id="IPR056453">
    <property type="entry name" value="HTH_DNAJC9"/>
</dbReference>